<comment type="caution">
    <text evidence="2">The sequence shown here is derived from an EMBL/GenBank/DDBJ whole genome shotgun (WGS) entry which is preliminary data.</text>
</comment>
<accession>A0A178LLH3</accession>
<dbReference type="Gene3D" id="3.30.450.20">
    <property type="entry name" value="PAS domain"/>
    <property type="match status" value="1"/>
</dbReference>
<evidence type="ECO:0000313" key="2">
    <source>
        <dbReference type="EMBL" id="OAN31334.1"/>
    </source>
</evidence>
<dbReference type="Proteomes" id="UP000078356">
    <property type="component" value="Unassembled WGS sequence"/>
</dbReference>
<dbReference type="SUPFAM" id="SSF55785">
    <property type="entry name" value="PYP-like sensor domain (PAS domain)"/>
    <property type="match status" value="1"/>
</dbReference>
<reference evidence="2 3" key="1">
    <citation type="submission" date="2016-04" db="EMBL/GenBank/DDBJ databases">
        <title>Draft Genome Sequences of Staphylococcus capitis Strain H36, S. capitis Strain H65, S. cohnii Strain H62, S. hominis Strain H69, Mycobacterium iranicum Strain H39, Plantibacter sp. Strain H53, Pseudomonas oryzihabitans Strain H72, and Microbacterium sp. Strain H83, isolated from residential settings.</title>
        <authorList>
            <person name="Lymperopoulou D."/>
            <person name="Adams R.I."/>
            <person name="Lindow S."/>
            <person name="Coil D.A."/>
            <person name="Jospin G."/>
            <person name="Eisen J.A."/>
        </authorList>
    </citation>
    <scope>NUCLEOTIDE SEQUENCE [LARGE SCALE GENOMIC DNA]</scope>
    <source>
        <strain evidence="2 3">H72</strain>
    </source>
</reference>
<gene>
    <name evidence="2" type="ORF">A4V15_13360</name>
</gene>
<dbReference type="InterPro" id="IPR035965">
    <property type="entry name" value="PAS-like_dom_sf"/>
</dbReference>
<sequence length="166" mass="18582">MVIPRQGATGLSATDLSLLPLLDASYHHWLGQPLLRPAGLSQADVLTWLHERAPYALLAHGIEQDPLFCYANYQALCCFGYPRAEFLGMPSRFSASPKDRDERQRLMEAVGRQGYASGYEGWRVDRDGEAFQIHAGVVWNLLDVDGQRLGQAALFWPDPQRVGQLE</sequence>
<dbReference type="Pfam" id="PF08670">
    <property type="entry name" value="MEKHLA"/>
    <property type="match status" value="1"/>
</dbReference>
<proteinExistence type="predicted"/>
<protein>
    <submittedName>
        <fullName evidence="2">MEKHLA domain-containing protein</fullName>
    </submittedName>
</protein>
<dbReference type="InterPro" id="IPR013978">
    <property type="entry name" value="MEKHLA"/>
</dbReference>
<evidence type="ECO:0000313" key="3">
    <source>
        <dbReference type="Proteomes" id="UP000078356"/>
    </source>
</evidence>
<feature type="domain" description="MEKHLA" evidence="1">
    <location>
        <begin position="20"/>
        <end position="155"/>
    </location>
</feature>
<organism evidence="2 3">
    <name type="scientific">Pseudomonas oryzihabitans</name>
    <dbReference type="NCBI Taxonomy" id="47885"/>
    <lineage>
        <taxon>Bacteria</taxon>
        <taxon>Pseudomonadati</taxon>
        <taxon>Pseudomonadota</taxon>
        <taxon>Gammaproteobacteria</taxon>
        <taxon>Pseudomonadales</taxon>
        <taxon>Pseudomonadaceae</taxon>
        <taxon>Pseudomonas</taxon>
    </lineage>
</organism>
<name>A0A178LLH3_9PSED</name>
<dbReference type="AlphaFoldDB" id="A0A178LLH3"/>
<dbReference type="EMBL" id="LWCR01000005">
    <property type="protein sequence ID" value="OAN31334.1"/>
    <property type="molecule type" value="Genomic_DNA"/>
</dbReference>
<evidence type="ECO:0000259" key="1">
    <source>
        <dbReference type="Pfam" id="PF08670"/>
    </source>
</evidence>